<protein>
    <submittedName>
        <fullName evidence="6">Anaerobic ribonucleoside-triphosphate reductase activating protein</fullName>
    </submittedName>
</protein>
<gene>
    <name evidence="6" type="ORF">IAD26_00990</name>
</gene>
<evidence type="ECO:0000256" key="3">
    <source>
        <dbReference type="ARBA" id="ARBA00023004"/>
    </source>
</evidence>
<dbReference type="SUPFAM" id="SSF102114">
    <property type="entry name" value="Radical SAM enzymes"/>
    <property type="match status" value="1"/>
</dbReference>
<evidence type="ECO:0000259" key="5">
    <source>
        <dbReference type="PROSITE" id="PS51918"/>
    </source>
</evidence>
<dbReference type="CDD" id="cd01335">
    <property type="entry name" value="Radical_SAM"/>
    <property type="match status" value="1"/>
</dbReference>
<evidence type="ECO:0000256" key="4">
    <source>
        <dbReference type="ARBA" id="ARBA00023014"/>
    </source>
</evidence>
<evidence type="ECO:0000313" key="6">
    <source>
        <dbReference type="EMBL" id="HIU91688.1"/>
    </source>
</evidence>
<dbReference type="AlphaFoldDB" id="A0A9D1SQ64"/>
<evidence type="ECO:0000256" key="1">
    <source>
        <dbReference type="ARBA" id="ARBA00022691"/>
    </source>
</evidence>
<accession>A0A9D1SQ64</accession>
<reference evidence="6" key="1">
    <citation type="submission" date="2020-10" db="EMBL/GenBank/DDBJ databases">
        <authorList>
            <person name="Gilroy R."/>
        </authorList>
    </citation>
    <scope>NUCLEOTIDE SEQUENCE</scope>
    <source>
        <strain evidence="6">CHK154-7741</strain>
    </source>
</reference>
<dbReference type="PROSITE" id="PS51918">
    <property type="entry name" value="RADICAL_SAM"/>
    <property type="match status" value="1"/>
</dbReference>
<sequence>MLIAGLQKSSLLDYPEKIAAVVFTCGCNFRCDYCHNPDILTDFRSDAACDEQHVLDFLNSRKGKLDAVVVSGGEPTLQKDLPEFFKKIKSKGFLTKLDTNGTNPDVVKKLVHKGLVDYIAMDIKAPVEKYHLITNTCTDIEKIKESIDFIMNCGVDYEFRTTVVKSSLDEKDLENIGKTIKGAKRYYLQKFVATKTLNPAFAFETTYSTQEFEHIKSLLLPCVKEVFVR</sequence>
<evidence type="ECO:0000313" key="7">
    <source>
        <dbReference type="Proteomes" id="UP000886748"/>
    </source>
</evidence>
<dbReference type="InterPro" id="IPR012840">
    <property type="entry name" value="NrdG2"/>
</dbReference>
<dbReference type="GO" id="GO:0046872">
    <property type="term" value="F:metal ion binding"/>
    <property type="evidence" value="ECO:0007669"/>
    <property type="project" value="UniProtKB-KW"/>
</dbReference>
<evidence type="ECO:0000256" key="2">
    <source>
        <dbReference type="ARBA" id="ARBA00022723"/>
    </source>
</evidence>
<dbReference type="SFLD" id="SFLDS00029">
    <property type="entry name" value="Radical_SAM"/>
    <property type="match status" value="1"/>
</dbReference>
<dbReference type="SFLD" id="SFLDG01094">
    <property type="entry name" value="Uncharacterised_Radical_SAM_Su"/>
    <property type="match status" value="1"/>
</dbReference>
<organism evidence="6 7">
    <name type="scientific">Candidatus Limenecus avicola</name>
    <dbReference type="NCBI Taxonomy" id="2840847"/>
    <lineage>
        <taxon>Bacteria</taxon>
        <taxon>Bacillati</taxon>
        <taxon>Bacillota</taxon>
        <taxon>Clostridia</taxon>
        <taxon>Eubacteriales</taxon>
        <taxon>Clostridiaceae</taxon>
        <taxon>Clostridiaceae incertae sedis</taxon>
        <taxon>Candidatus Limenecus</taxon>
    </lineage>
</organism>
<dbReference type="Pfam" id="PF04055">
    <property type="entry name" value="Radical_SAM"/>
    <property type="match status" value="1"/>
</dbReference>
<reference evidence="6" key="2">
    <citation type="journal article" date="2021" name="PeerJ">
        <title>Extensive microbial diversity within the chicken gut microbiome revealed by metagenomics and culture.</title>
        <authorList>
            <person name="Gilroy R."/>
            <person name="Ravi A."/>
            <person name="Getino M."/>
            <person name="Pursley I."/>
            <person name="Horton D.L."/>
            <person name="Alikhan N.F."/>
            <person name="Baker D."/>
            <person name="Gharbi K."/>
            <person name="Hall N."/>
            <person name="Watson M."/>
            <person name="Adriaenssens E.M."/>
            <person name="Foster-Nyarko E."/>
            <person name="Jarju S."/>
            <person name="Secka A."/>
            <person name="Antonio M."/>
            <person name="Oren A."/>
            <person name="Chaudhuri R.R."/>
            <person name="La Ragione R."/>
            <person name="Hildebrand F."/>
            <person name="Pallen M.J."/>
        </authorList>
    </citation>
    <scope>NUCLEOTIDE SEQUENCE</scope>
    <source>
        <strain evidence="6">CHK154-7741</strain>
    </source>
</reference>
<keyword evidence="4" id="KW-0411">Iron-sulfur</keyword>
<dbReference type="InterPro" id="IPR058240">
    <property type="entry name" value="rSAM_sf"/>
</dbReference>
<keyword evidence="3" id="KW-0408">Iron</keyword>
<keyword evidence="1" id="KW-0949">S-adenosyl-L-methionine</keyword>
<dbReference type="NCBIfam" id="TIGR02495">
    <property type="entry name" value="NrdG2"/>
    <property type="match status" value="1"/>
</dbReference>
<dbReference type="GO" id="GO:0051536">
    <property type="term" value="F:iron-sulfur cluster binding"/>
    <property type="evidence" value="ECO:0007669"/>
    <property type="project" value="UniProtKB-KW"/>
</dbReference>
<dbReference type="SFLD" id="SFLDG01067">
    <property type="entry name" value="SPASM/twitch_domain_containing"/>
    <property type="match status" value="1"/>
</dbReference>
<dbReference type="Gene3D" id="3.20.20.70">
    <property type="entry name" value="Aldolase class I"/>
    <property type="match status" value="1"/>
</dbReference>
<dbReference type="GO" id="GO:0003824">
    <property type="term" value="F:catalytic activity"/>
    <property type="evidence" value="ECO:0007669"/>
    <property type="project" value="InterPro"/>
</dbReference>
<dbReference type="EMBL" id="DVOD01000008">
    <property type="protein sequence ID" value="HIU91688.1"/>
    <property type="molecule type" value="Genomic_DNA"/>
</dbReference>
<dbReference type="Proteomes" id="UP000886748">
    <property type="component" value="Unassembled WGS sequence"/>
</dbReference>
<dbReference type="PANTHER" id="PTHR11228:SF27">
    <property type="entry name" value="GLYCYL-RADICAL ENZYME ACTIVATING ENZYME MJ1227-RELATED"/>
    <property type="match status" value="1"/>
</dbReference>
<dbReference type="InterPro" id="IPR013785">
    <property type="entry name" value="Aldolase_TIM"/>
</dbReference>
<dbReference type="InterPro" id="IPR050377">
    <property type="entry name" value="Radical_SAM_PqqE_MftC-like"/>
</dbReference>
<keyword evidence="2" id="KW-0479">Metal-binding</keyword>
<proteinExistence type="predicted"/>
<dbReference type="PANTHER" id="PTHR11228">
    <property type="entry name" value="RADICAL SAM DOMAIN PROTEIN"/>
    <property type="match status" value="1"/>
</dbReference>
<dbReference type="InterPro" id="IPR007197">
    <property type="entry name" value="rSAM"/>
</dbReference>
<name>A0A9D1SQ64_9CLOT</name>
<feature type="domain" description="Radical SAM core" evidence="5">
    <location>
        <begin position="13"/>
        <end position="225"/>
    </location>
</feature>
<comment type="caution">
    <text evidence="6">The sequence shown here is derived from an EMBL/GenBank/DDBJ whole genome shotgun (WGS) entry which is preliminary data.</text>
</comment>